<gene>
    <name evidence="2" type="ORF">ATK74_2093</name>
</gene>
<keyword evidence="1" id="KW-1133">Transmembrane helix</keyword>
<reference evidence="2 3" key="1">
    <citation type="submission" date="2017-10" db="EMBL/GenBank/DDBJ databases">
        <title>Sequencing the genomes of 1000 actinobacteria strains.</title>
        <authorList>
            <person name="Klenk H.-P."/>
        </authorList>
    </citation>
    <scope>NUCLEOTIDE SEQUENCE [LARGE SCALE GENOMIC DNA]</scope>
    <source>
        <strain evidence="2 3">DSM 15597</strain>
    </source>
</reference>
<feature type="transmembrane region" description="Helical" evidence="1">
    <location>
        <begin position="18"/>
        <end position="36"/>
    </location>
</feature>
<feature type="transmembrane region" description="Helical" evidence="1">
    <location>
        <begin position="176"/>
        <end position="203"/>
    </location>
</feature>
<comment type="caution">
    <text evidence="2">The sequence shown here is derived from an EMBL/GenBank/DDBJ whole genome shotgun (WGS) entry which is preliminary data.</text>
</comment>
<name>A0A2A9CV69_9ACTN</name>
<dbReference type="EMBL" id="PDJC01000001">
    <property type="protein sequence ID" value="PFG17520.1"/>
    <property type="molecule type" value="Genomic_DNA"/>
</dbReference>
<feature type="transmembrane region" description="Helical" evidence="1">
    <location>
        <begin position="117"/>
        <end position="139"/>
    </location>
</feature>
<feature type="transmembrane region" description="Helical" evidence="1">
    <location>
        <begin position="42"/>
        <end position="60"/>
    </location>
</feature>
<dbReference type="AlphaFoldDB" id="A0A2A9CV69"/>
<organism evidence="2 3">
    <name type="scientific">Propionicimonas paludicola</name>
    <dbReference type="NCBI Taxonomy" id="185243"/>
    <lineage>
        <taxon>Bacteria</taxon>
        <taxon>Bacillati</taxon>
        <taxon>Actinomycetota</taxon>
        <taxon>Actinomycetes</taxon>
        <taxon>Propionibacteriales</taxon>
        <taxon>Nocardioidaceae</taxon>
        <taxon>Propionicimonas</taxon>
    </lineage>
</organism>
<dbReference type="RefSeq" id="WP_169923814.1">
    <property type="nucleotide sequence ID" value="NZ_PDJC01000001.1"/>
</dbReference>
<evidence type="ECO:0000256" key="1">
    <source>
        <dbReference type="SAM" id="Phobius"/>
    </source>
</evidence>
<keyword evidence="3" id="KW-1185">Reference proteome</keyword>
<keyword evidence="1" id="KW-0472">Membrane</keyword>
<feature type="transmembrane region" description="Helical" evidence="1">
    <location>
        <begin position="151"/>
        <end position="170"/>
    </location>
</feature>
<dbReference type="Proteomes" id="UP000226079">
    <property type="component" value="Unassembled WGS sequence"/>
</dbReference>
<protein>
    <submittedName>
        <fullName evidence="2">ABC-2 family transporter</fullName>
    </submittedName>
</protein>
<dbReference type="InterPro" id="IPR025699">
    <property type="entry name" value="ABC2_memb-like"/>
</dbReference>
<feature type="transmembrane region" description="Helical" evidence="1">
    <location>
        <begin position="81"/>
        <end position="105"/>
    </location>
</feature>
<dbReference type="Pfam" id="PF13346">
    <property type="entry name" value="ABC2_membrane_5"/>
    <property type="match status" value="1"/>
</dbReference>
<proteinExistence type="predicted"/>
<evidence type="ECO:0000313" key="3">
    <source>
        <dbReference type="Proteomes" id="UP000226079"/>
    </source>
</evidence>
<accession>A0A2A9CV69</accession>
<keyword evidence="1" id="KW-0812">Transmembrane</keyword>
<evidence type="ECO:0000313" key="2">
    <source>
        <dbReference type="EMBL" id="PFG17520.1"/>
    </source>
</evidence>
<sequence>MTGLSAAMRLDLWVLRPYVRQLGAFVVAMLIFGFFTGWGSNGLIIAAIYAAPLASYPFAASEKSRLETMYASLPVDRPTLILSRYLVTTGIWVGLTAAFAALGLMGGLRGTTDEPQAWAMLLPLAALLYAVLVGIQLPVMYRYGYTSSRMFAYLPLLLVAAVIGFAGAVAPKFLEGFFLGWAALPSWFGWLVAAGLLVASYFVSVRTARLSG</sequence>